<evidence type="ECO:0000256" key="1">
    <source>
        <dbReference type="SAM" id="MobiDB-lite"/>
    </source>
</evidence>
<feature type="region of interest" description="Disordered" evidence="1">
    <location>
        <begin position="1"/>
        <end position="110"/>
    </location>
</feature>
<proteinExistence type="predicted"/>
<dbReference type="AlphaFoldDB" id="A0AAD4I211"/>
<feature type="compositionally biased region" description="Polar residues" evidence="1">
    <location>
        <begin position="1"/>
        <end position="16"/>
    </location>
</feature>
<feature type="compositionally biased region" description="Low complexity" evidence="1">
    <location>
        <begin position="535"/>
        <end position="546"/>
    </location>
</feature>
<feature type="region of interest" description="Disordered" evidence="1">
    <location>
        <begin position="204"/>
        <end position="225"/>
    </location>
</feature>
<reference evidence="2" key="1">
    <citation type="submission" date="2023-02" db="EMBL/GenBank/DDBJ databases">
        <authorList>
            <person name="Palmer J.M."/>
        </authorList>
    </citation>
    <scope>NUCLEOTIDE SEQUENCE</scope>
    <source>
        <strain evidence="2">FW57</strain>
    </source>
</reference>
<feature type="region of interest" description="Disordered" evidence="1">
    <location>
        <begin position="516"/>
        <end position="546"/>
    </location>
</feature>
<comment type="caution">
    <text evidence="2">The sequence shown here is derived from an EMBL/GenBank/DDBJ whole genome shotgun (WGS) entry which is preliminary data.</text>
</comment>
<gene>
    <name evidence="2" type="ORF">NEMBOFW57_000793</name>
</gene>
<organism evidence="2 3">
    <name type="scientific">Staphylotrichum longicolle</name>
    <dbReference type="NCBI Taxonomy" id="669026"/>
    <lineage>
        <taxon>Eukaryota</taxon>
        <taxon>Fungi</taxon>
        <taxon>Dikarya</taxon>
        <taxon>Ascomycota</taxon>
        <taxon>Pezizomycotina</taxon>
        <taxon>Sordariomycetes</taxon>
        <taxon>Sordariomycetidae</taxon>
        <taxon>Sordariales</taxon>
        <taxon>Chaetomiaceae</taxon>
        <taxon>Staphylotrichum</taxon>
    </lineage>
</organism>
<evidence type="ECO:0000313" key="2">
    <source>
        <dbReference type="EMBL" id="KAG7290790.1"/>
    </source>
</evidence>
<dbReference type="Proteomes" id="UP001197093">
    <property type="component" value="Unassembled WGS sequence"/>
</dbReference>
<sequence length="568" mass="60475">MPDPANLSQSMSNVNVSERLAVPANPPPRSLDSPHCEAASDSGYASNDIAASTRAAKSVRAESVDVEIPRTADSGTQVQDGQVQPISSHPNTETPVEGAQTTPPPPGDPTPFYVKKRKNAFKFNVEPAPRVRQRWSDICPLLCAGLEKKLGNYGTPLNISLRLLMLGEASSSPADAKPVIVAFCPKSRWSKVKRFFKKRKVKKLYRPHSRDPDQPDFDFDLGKPSEQTARNDGIEAVLPENDLGHRPLNPCETLCGTSIQLRHPGSGSASSATLGGLIKVVDATNQDRCYGLTTDHAVPAASSKAVMSRKAGKAQLIGNVVESCRDRHDSVVGQYYDWGLVEHLPEHLAPNYLPPQGYNATHDVSGYSAVRLPELQGVDTTFMKAAASIGVVVMTGSGGPKKGSLSTLPCAVMLGPGTKFITAYAVSFLQKGAIRDGDSGSWVVNESTLEVIGHIVASDPLGDAYVIPLMDVFADIRTRLGAKSVELASASWIRSVGVVSDLLHMAGTPQLDAIRGNGLERASSPPRHSWPMIQSGSEGSDSGYGSNASISTYHSAGSPETAIVHSLM</sequence>
<evidence type="ECO:0000313" key="3">
    <source>
        <dbReference type="Proteomes" id="UP001197093"/>
    </source>
</evidence>
<dbReference type="EMBL" id="JAHCVI010000001">
    <property type="protein sequence ID" value="KAG7290790.1"/>
    <property type="molecule type" value="Genomic_DNA"/>
</dbReference>
<feature type="compositionally biased region" description="Polar residues" evidence="1">
    <location>
        <begin position="73"/>
        <end position="94"/>
    </location>
</feature>
<protein>
    <submittedName>
        <fullName evidence="2">Uncharacterized protein</fullName>
    </submittedName>
</protein>
<feature type="compositionally biased region" description="Basic and acidic residues" evidence="1">
    <location>
        <begin position="59"/>
        <end position="70"/>
    </location>
</feature>
<keyword evidence="3" id="KW-1185">Reference proteome</keyword>
<name>A0AAD4I211_9PEZI</name>
<accession>A0AAD4I211</accession>